<feature type="coiled-coil region" evidence="1">
    <location>
        <begin position="607"/>
        <end position="679"/>
    </location>
</feature>
<evidence type="ECO:0000256" key="1">
    <source>
        <dbReference type="SAM" id="Coils"/>
    </source>
</evidence>
<dbReference type="Proteomes" id="UP001231189">
    <property type="component" value="Unassembled WGS sequence"/>
</dbReference>
<evidence type="ECO:0000256" key="2">
    <source>
        <dbReference type="SAM" id="MobiDB-lite"/>
    </source>
</evidence>
<feature type="compositionally biased region" description="Basic and acidic residues" evidence="2">
    <location>
        <begin position="292"/>
        <end position="314"/>
    </location>
</feature>
<feature type="region of interest" description="Disordered" evidence="2">
    <location>
        <begin position="522"/>
        <end position="583"/>
    </location>
</feature>
<organism evidence="4 5">
    <name type="scientific">Lolium multiflorum</name>
    <name type="common">Italian ryegrass</name>
    <name type="synonym">Lolium perenne subsp. multiflorum</name>
    <dbReference type="NCBI Taxonomy" id="4521"/>
    <lineage>
        <taxon>Eukaryota</taxon>
        <taxon>Viridiplantae</taxon>
        <taxon>Streptophyta</taxon>
        <taxon>Embryophyta</taxon>
        <taxon>Tracheophyta</taxon>
        <taxon>Spermatophyta</taxon>
        <taxon>Magnoliopsida</taxon>
        <taxon>Liliopsida</taxon>
        <taxon>Poales</taxon>
        <taxon>Poaceae</taxon>
        <taxon>BOP clade</taxon>
        <taxon>Pooideae</taxon>
        <taxon>Poodae</taxon>
        <taxon>Poeae</taxon>
        <taxon>Poeae Chloroplast Group 2 (Poeae type)</taxon>
        <taxon>Loliodinae</taxon>
        <taxon>Loliinae</taxon>
        <taxon>Lolium</taxon>
    </lineage>
</organism>
<gene>
    <name evidence="4" type="ORF">QYE76_003175</name>
</gene>
<proteinExistence type="predicted"/>
<evidence type="ECO:0000259" key="3">
    <source>
        <dbReference type="Pfam" id="PF07727"/>
    </source>
</evidence>
<protein>
    <recommendedName>
        <fullName evidence="3">Reverse transcriptase Ty1/copia-type domain-containing protein</fullName>
    </recommendedName>
</protein>
<dbReference type="Pfam" id="PF07727">
    <property type="entry name" value="RVT_2"/>
    <property type="match status" value="1"/>
</dbReference>
<dbReference type="EMBL" id="JAUUTY010000005">
    <property type="protein sequence ID" value="KAK1628860.1"/>
    <property type="molecule type" value="Genomic_DNA"/>
</dbReference>
<dbReference type="AlphaFoldDB" id="A0AAD8VYL3"/>
<feature type="coiled-coil region" evidence="1">
    <location>
        <begin position="809"/>
        <end position="868"/>
    </location>
</feature>
<feature type="region of interest" description="Disordered" evidence="2">
    <location>
        <begin position="464"/>
        <end position="504"/>
    </location>
</feature>
<accession>A0AAD8VYL3</accession>
<name>A0AAD8VYL3_LOLMU</name>
<sequence>MENYSSSWETAAVMKMAVVSMEEPSGGTSPSPACRNRDSCPPDLGFAMAAALDGFSYRGFFRIDVLEMASPINFNQFLEKEKLKSNGSNFTDWFRHVRIFLSGGNLQYVLDAPLGDPPAETETDEVKAVYETRKIRYSQVQCAILCSLESDHQKRFEHHDPHELMKELKAIFETHAGVECYEASKQFFSCMMEEGSSVSEHMLAMTGHAKKLSDLGIVIPNRLGINRVLQSLPPSYKNFVMNYNMQNMNKELPELFGMLKAAEIEIKKEHQSSAVPEIVPVPPTPATEEANDNDHETSNEETTEPRRSTRERTTPDWYDPCLNVMIVDNNDEDPATYEEAMMSPDSNKWQEAMKSEMGSMYDNKVWTLVDLPDSRKAVENKWIFKRKTDADGNITVYKARLVAKGFRQIQGVDYDETFSPVAKLKSVRILLAIAAFFDEIWQMDVKTAFLNGDIEEELYMEAVSEGTASAQSPPPAVSPRNKRKRDDVEDFGTSKAEEAVPSRQKAAYDPYLEALISSDDEEEVPTFDVAARTSTSHTLVVSETPVEGEESSPPQQNVGAPTPPSSPLSLHQKGQGLKQSRSLPSNWPMIKELIRIGAQFIGYREYASKTEEKLAEASKLVDTLAQKLEQSEAARKKAELDAGKAKAEADKAKAEAAGVEDLQKRLDDAETALNEHKAAQATREKAIIKRLNTQNRRFVAREGIEQADAGLSRLFPYFFPKKAEPKTFLALAKDFNPPEDLGLKMRQENMKIAVESTVALVADSQQTIDWAKLIFDNYSANPHSADTSPASSFSKKTLVNDNLIEGSSRQHLSQDLQELRQQLQSMKKQTLAMMEQSRQASEREKIALQQAKEAIAAKDAAVAEATEASSRENYMLQLMTDASLDMTGSFLDTAAEDQRVEARANVLLRLAAQHGSNFWVTPERTRQIVRFQDRAAQVRDFLDFSLAKLRRSSPPPPTPRRRAVGFKRSYYFRCPLEREVDVVFINNRTCDRVRRCCPFVAPEAIVIKIFYALCKRQVNVYRSNKSLIL</sequence>
<dbReference type="InterPro" id="IPR013103">
    <property type="entry name" value="RVT_2"/>
</dbReference>
<keyword evidence="5" id="KW-1185">Reference proteome</keyword>
<feature type="domain" description="Reverse transcriptase Ty1/copia-type" evidence="3">
    <location>
        <begin position="363"/>
        <end position="462"/>
    </location>
</feature>
<feature type="compositionally biased region" description="Polar residues" evidence="2">
    <location>
        <begin position="532"/>
        <end position="541"/>
    </location>
</feature>
<evidence type="ECO:0000313" key="4">
    <source>
        <dbReference type="EMBL" id="KAK1628860.1"/>
    </source>
</evidence>
<keyword evidence="1" id="KW-0175">Coiled coil</keyword>
<dbReference type="Pfam" id="PF14223">
    <property type="entry name" value="Retrotran_gag_2"/>
    <property type="match status" value="1"/>
</dbReference>
<comment type="caution">
    <text evidence="4">The sequence shown here is derived from an EMBL/GenBank/DDBJ whole genome shotgun (WGS) entry which is preliminary data.</text>
</comment>
<reference evidence="4" key="1">
    <citation type="submission" date="2023-07" db="EMBL/GenBank/DDBJ databases">
        <title>A chromosome-level genome assembly of Lolium multiflorum.</title>
        <authorList>
            <person name="Chen Y."/>
            <person name="Copetti D."/>
            <person name="Kolliker R."/>
            <person name="Studer B."/>
        </authorList>
    </citation>
    <scope>NUCLEOTIDE SEQUENCE</scope>
    <source>
        <strain evidence="4">02402/16</strain>
        <tissue evidence="4">Leaf</tissue>
    </source>
</reference>
<feature type="region of interest" description="Disordered" evidence="2">
    <location>
        <begin position="269"/>
        <end position="315"/>
    </location>
</feature>
<evidence type="ECO:0000313" key="5">
    <source>
        <dbReference type="Proteomes" id="UP001231189"/>
    </source>
</evidence>